<dbReference type="InterPro" id="IPR012337">
    <property type="entry name" value="RNaseH-like_sf"/>
</dbReference>
<dbReference type="Pfam" id="PF07727">
    <property type="entry name" value="RVT_2"/>
    <property type="match status" value="1"/>
</dbReference>
<dbReference type="SUPFAM" id="SSF53098">
    <property type="entry name" value="Ribonuclease H-like"/>
    <property type="match status" value="1"/>
</dbReference>
<protein>
    <recommendedName>
        <fullName evidence="2">Integrase catalytic domain-containing protein</fullName>
    </recommendedName>
</protein>
<reference evidence="3 4" key="1">
    <citation type="journal article" date="2021" name="bioRxiv">
        <title>The Gossypium anomalum genome as a resource for cotton improvement and evolutionary analysis of hybrid incompatibility.</title>
        <authorList>
            <person name="Grover C.E."/>
            <person name="Yuan D."/>
            <person name="Arick M.A."/>
            <person name="Miller E.R."/>
            <person name="Hu G."/>
            <person name="Peterson D.G."/>
            <person name="Wendel J.F."/>
            <person name="Udall J.A."/>
        </authorList>
    </citation>
    <scope>NUCLEOTIDE SEQUENCE [LARGE SCALE GENOMIC DNA]</scope>
    <source>
        <strain evidence="3">JFW-Udall</strain>
        <tissue evidence="3">Leaf</tissue>
    </source>
</reference>
<dbReference type="InterPro" id="IPR036397">
    <property type="entry name" value="RNaseH_sf"/>
</dbReference>
<dbReference type="InterPro" id="IPR043502">
    <property type="entry name" value="DNA/RNA_pol_sf"/>
</dbReference>
<dbReference type="PANTHER" id="PTHR11439">
    <property type="entry name" value="GAG-POL-RELATED RETROTRANSPOSON"/>
    <property type="match status" value="1"/>
</dbReference>
<dbReference type="OrthoDB" id="1845088at2759"/>
<feature type="region of interest" description="Disordered" evidence="1">
    <location>
        <begin position="1107"/>
        <end position="1127"/>
    </location>
</feature>
<dbReference type="InterPro" id="IPR057670">
    <property type="entry name" value="SH3_retrovirus"/>
</dbReference>
<dbReference type="Pfam" id="PF14223">
    <property type="entry name" value="Retrotran_gag_2"/>
    <property type="match status" value="1"/>
</dbReference>
<dbReference type="Pfam" id="PF25597">
    <property type="entry name" value="SH3_retrovirus"/>
    <property type="match status" value="1"/>
</dbReference>
<dbReference type="InterPro" id="IPR025724">
    <property type="entry name" value="GAG-pre-integrase_dom"/>
</dbReference>
<accession>A0A8J5YYH0</accession>
<evidence type="ECO:0000313" key="3">
    <source>
        <dbReference type="EMBL" id="KAG8478459.1"/>
    </source>
</evidence>
<dbReference type="InterPro" id="IPR001584">
    <property type="entry name" value="Integrase_cat-core"/>
</dbReference>
<dbReference type="GO" id="GO:0015074">
    <property type="term" value="P:DNA integration"/>
    <property type="evidence" value="ECO:0007669"/>
    <property type="project" value="InterPro"/>
</dbReference>
<feature type="compositionally biased region" description="Polar residues" evidence="1">
    <location>
        <begin position="1107"/>
        <end position="1126"/>
    </location>
</feature>
<dbReference type="Gene3D" id="3.30.420.10">
    <property type="entry name" value="Ribonuclease H-like superfamily/Ribonuclease H"/>
    <property type="match status" value="1"/>
</dbReference>
<dbReference type="Pfam" id="PF13976">
    <property type="entry name" value="gag_pre-integrs"/>
    <property type="match status" value="1"/>
</dbReference>
<dbReference type="EMBL" id="JAHUZN010000011">
    <property type="protein sequence ID" value="KAG8478459.1"/>
    <property type="molecule type" value="Genomic_DNA"/>
</dbReference>
<dbReference type="SUPFAM" id="SSF56672">
    <property type="entry name" value="DNA/RNA polymerases"/>
    <property type="match status" value="1"/>
</dbReference>
<evidence type="ECO:0000259" key="2">
    <source>
        <dbReference type="PROSITE" id="PS50994"/>
    </source>
</evidence>
<dbReference type="GO" id="GO:0003676">
    <property type="term" value="F:nucleic acid binding"/>
    <property type="evidence" value="ECO:0007669"/>
    <property type="project" value="InterPro"/>
</dbReference>
<name>A0A8J5YYH0_9ROSI</name>
<gene>
    <name evidence="3" type="ORF">CXB51_028363</name>
</gene>
<dbReference type="CDD" id="cd09272">
    <property type="entry name" value="RNase_HI_RT_Ty1"/>
    <property type="match status" value="1"/>
</dbReference>
<keyword evidence="4" id="KW-1185">Reference proteome</keyword>
<dbReference type="InterPro" id="IPR013103">
    <property type="entry name" value="RVT_2"/>
</dbReference>
<dbReference type="AlphaFoldDB" id="A0A8J5YYH0"/>
<comment type="caution">
    <text evidence="3">The sequence shown here is derived from an EMBL/GenBank/DDBJ whole genome shotgun (WGS) entry which is preliminary data.</text>
</comment>
<dbReference type="Proteomes" id="UP000701853">
    <property type="component" value="Chromosome 11"/>
</dbReference>
<organism evidence="3 4">
    <name type="scientific">Gossypium anomalum</name>
    <dbReference type="NCBI Taxonomy" id="47600"/>
    <lineage>
        <taxon>Eukaryota</taxon>
        <taxon>Viridiplantae</taxon>
        <taxon>Streptophyta</taxon>
        <taxon>Embryophyta</taxon>
        <taxon>Tracheophyta</taxon>
        <taxon>Spermatophyta</taxon>
        <taxon>Magnoliopsida</taxon>
        <taxon>eudicotyledons</taxon>
        <taxon>Gunneridae</taxon>
        <taxon>Pentapetalae</taxon>
        <taxon>rosids</taxon>
        <taxon>malvids</taxon>
        <taxon>Malvales</taxon>
        <taxon>Malvaceae</taxon>
        <taxon>Malvoideae</taxon>
        <taxon>Gossypium</taxon>
    </lineage>
</organism>
<evidence type="ECO:0000256" key="1">
    <source>
        <dbReference type="SAM" id="MobiDB-lite"/>
    </source>
</evidence>
<sequence>MAIMHSANSDSVDPGGSVFTGDRLVASFPRHDIVKLDEGSFVQWQQQVRFILAGYDLLGFLDGSLTAPPRFFQAPDGSLSSNLTTSIFTQQDNLLTSWLLSTIHPSFLSSFTDVRTASDVWIMATSLFAADTSTKQSQIRHELHSLKKGSLSVRAYVDKIKCLCALLAVSGSPISEVEHSAVLFAGLYSDFEGVSRAVQDVVAAAHYVEGSSPLVEDGSARGGRSSVRGRGHGFSPRLQCQICSRYGHLAQRCYYRYHRDEQSPVVTSQGGVVSGSFNGLGQNCFPGQNYNGGQNCSLPSFIKPNLEVDTMAPRGPHAFQVPFGPNSARPSVGMHYAHNGGHFGSPSLGPCVGDGDKSMTGHARGPIGTDHDFGQINSVRPRLDAGHYSTRPSANCVHLDLRVSPTAPEVPWRTKPRARLEAHRGVRILELLFMCVKMPPTFIHPVRIQFAAENNVFFEFHPSYCVVKDIQTQEILLRGQVRDGLYHFSAQSVALRPSAYNAAVQDCSASDANFILWHKRLGHLSSVIVKTILDQCQIPFNKKCLDHKSQAVDCFLQFQKMILTQFRKSIKKFQSDWGGEFHAFASVLADNGIIHRLTCPYTSEQNGVAERKHLHIVETGLTLLAQANLPMAYWGYAFCSAVHLINRLLTQVLNGHSPYQRLYGHTPTYDHLQVFGCCCFPYLCPFVTHKLDFQSQPSTFLGYSSQHKGYFYLTPEGKVIISRHVVFDESRFLSPAPITFGDLHSSCTNTYLPVIRPVTSTKPRRVLDTKVAVTSPARVVSSCAPYGFPPASLVSPVSASGSRARTDSSSSLGAPSSPVSVSVPAAGVFKPKVLAVDTSGFEPVSVEEALAHPDWRLAVQAEYDALIANSTWELRPFPPDCKAIGCKWLFKVKTNPDGSIARRKARLVAKGCSQVPGCDFKETFSPVVKPATIRIILSIAVTKGWSLRQVDVNNAFLNGDLTEEVFMQQPPGFVQSGPSGERLVCCLTKALYGLRQAPRAWFHKLEQFLVSIGFIQSKSDASLFVRSSSTVTLYVLVYVDDIVITGSSSDEITCFVQQLHNKFALEDMGELHYFLGIEVSRSSSGNLHVSQRKYIRELLDRGSMSNAKSVPTPMVSSSVLSNNEGTPLTDPTEYRSLAGALQYIILTRPDIAYAVNRVCQFMHAPTTSHMVALKRILRYLHGTSSHGLVFRRSDRLSLVGYADANWGLDFDDRRSTTGYCVYFGHSPVSWSSKRQSVISRSTAEAEYHKLAATTSGITWLVSLLAELNV</sequence>
<feature type="domain" description="Integrase catalytic" evidence="2">
    <location>
        <begin position="493"/>
        <end position="666"/>
    </location>
</feature>
<dbReference type="PANTHER" id="PTHR11439:SF455">
    <property type="entry name" value="RLK (RECEPTOR-LIKE PROTEIN KINASE) 8, PUTATIVE-RELATED"/>
    <property type="match status" value="1"/>
</dbReference>
<evidence type="ECO:0000313" key="4">
    <source>
        <dbReference type="Proteomes" id="UP000701853"/>
    </source>
</evidence>
<dbReference type="PROSITE" id="PS50994">
    <property type="entry name" value="INTEGRASE"/>
    <property type="match status" value="1"/>
</dbReference>
<proteinExistence type="predicted"/>